<dbReference type="OrthoDB" id="3066755at2759"/>
<name>A0A8H8CMK9_PSICU</name>
<proteinExistence type="predicted"/>
<sequence>MPTDGLKKRRHSMEINISGVLLTDTPINKLSTEILVNIFSLNGHADACYIDLINTAIDDIVPTPEHEAALTVTRSSSQVCHHWREILLDSPKIWATSLDLHCLDQASDEWRNEVLRRTGNRLLTVVGTLTGEKHYLDFFKEILANHWTRIRRLFLCGSALKSELWAALQRPSPNMELLALGMIFHGVKADENDVFLGDYAPRLVGFRARRFIDPDLSWYRNIREVWDLPIDVFNVPELLHLLSNMKYLELLKLSGHVFLEESDDEDGNISSVGPVSIPSLKFLSLFGTAPFSFIPILLLLVPAPNCALQLEGNCEENVSADELEGLAAALSTFFHNSPQKWSHLGYGLQESMCHLNLDPTRSDFRPFVSIHNIDNDWDESHFPCLILKALPPKQVSMVKEVSLSFSYLPSVTSVLEEFLDRLLKMELLSIDMGTLGVLNELLEDRKEVGCHPFPCLGTVSIRWEENDSLARDGPLHQFLSRRRDVGSRIRILQVHNYQGNPELLVTLAKMFETKLELGDGDIWSEQVLFPSEIDYESAMAGIVNELDLL</sequence>
<gene>
    <name evidence="1" type="ORF">JR316_004081</name>
</gene>
<accession>A0A8H8CMK9</accession>
<protein>
    <recommendedName>
        <fullName evidence="2">F-box domain-containing protein</fullName>
    </recommendedName>
</protein>
<dbReference type="AlphaFoldDB" id="A0A8H8CMK9"/>
<comment type="caution">
    <text evidence="1">The sequence shown here is derived from an EMBL/GenBank/DDBJ whole genome shotgun (WGS) entry which is preliminary data.</text>
</comment>
<organism evidence="1">
    <name type="scientific">Psilocybe cubensis</name>
    <name type="common">Psychedelic mushroom</name>
    <name type="synonym">Stropharia cubensis</name>
    <dbReference type="NCBI Taxonomy" id="181762"/>
    <lineage>
        <taxon>Eukaryota</taxon>
        <taxon>Fungi</taxon>
        <taxon>Dikarya</taxon>
        <taxon>Basidiomycota</taxon>
        <taxon>Agaricomycotina</taxon>
        <taxon>Agaricomycetes</taxon>
        <taxon>Agaricomycetidae</taxon>
        <taxon>Agaricales</taxon>
        <taxon>Agaricineae</taxon>
        <taxon>Strophariaceae</taxon>
        <taxon>Psilocybe</taxon>
    </lineage>
</organism>
<evidence type="ECO:0000313" key="1">
    <source>
        <dbReference type="EMBL" id="KAG5171992.1"/>
    </source>
</evidence>
<reference evidence="1" key="1">
    <citation type="submission" date="2021-02" db="EMBL/GenBank/DDBJ databases">
        <title>Psilocybe cubensis genome.</title>
        <authorList>
            <person name="Mckernan K.J."/>
            <person name="Crawford S."/>
            <person name="Trippe A."/>
            <person name="Kane L.T."/>
            <person name="Mclaughlin S."/>
        </authorList>
    </citation>
    <scope>NUCLEOTIDE SEQUENCE [LARGE SCALE GENOMIC DNA]</scope>
    <source>
        <strain evidence="1">MGC-MH-2018</strain>
    </source>
</reference>
<dbReference type="EMBL" id="JAFIQS010000003">
    <property type="protein sequence ID" value="KAG5171992.1"/>
    <property type="molecule type" value="Genomic_DNA"/>
</dbReference>
<evidence type="ECO:0008006" key="2">
    <source>
        <dbReference type="Google" id="ProtNLM"/>
    </source>
</evidence>